<sequence length="195" mass="22309">MEEATGFFVEFFDRICTTDSLGAGISVISSPKGGVYMDRTVWTDVRHFLERDRRRVLYHHFMTDLDSCQDMLISKGQGDHSKIDLGFEKLAAQELDGKVPAEFVRQFLYQKNKVLLCNDTFKVPGMYFETAKLERPCTGVDMEVTICMEKHAHDSSFPTVLLTGNAHWTGFRPDAIFFLGNHSGRKRRLIPCVFK</sequence>
<reference evidence="1 2" key="1">
    <citation type="journal article" date="2011" name="Science">
        <title>The Selaginella genome identifies genetic changes associated with the evolution of vascular plants.</title>
        <authorList>
            <person name="Banks J.A."/>
            <person name="Nishiyama T."/>
            <person name="Hasebe M."/>
            <person name="Bowman J.L."/>
            <person name="Gribskov M."/>
            <person name="dePamphilis C."/>
            <person name="Albert V.A."/>
            <person name="Aono N."/>
            <person name="Aoyama T."/>
            <person name="Ambrose B.A."/>
            <person name="Ashton N.W."/>
            <person name="Axtell M.J."/>
            <person name="Barker E."/>
            <person name="Barker M.S."/>
            <person name="Bennetzen J.L."/>
            <person name="Bonawitz N.D."/>
            <person name="Chapple C."/>
            <person name="Cheng C."/>
            <person name="Correa L.G."/>
            <person name="Dacre M."/>
            <person name="DeBarry J."/>
            <person name="Dreyer I."/>
            <person name="Elias M."/>
            <person name="Engstrom E.M."/>
            <person name="Estelle M."/>
            <person name="Feng L."/>
            <person name="Finet C."/>
            <person name="Floyd S.K."/>
            <person name="Frommer W.B."/>
            <person name="Fujita T."/>
            <person name="Gramzow L."/>
            <person name="Gutensohn M."/>
            <person name="Harholt J."/>
            <person name="Hattori M."/>
            <person name="Heyl A."/>
            <person name="Hirai T."/>
            <person name="Hiwatashi Y."/>
            <person name="Ishikawa M."/>
            <person name="Iwata M."/>
            <person name="Karol K.G."/>
            <person name="Koehler B."/>
            <person name="Kolukisaoglu U."/>
            <person name="Kubo M."/>
            <person name="Kurata T."/>
            <person name="Lalonde S."/>
            <person name="Li K."/>
            <person name="Li Y."/>
            <person name="Litt A."/>
            <person name="Lyons E."/>
            <person name="Manning G."/>
            <person name="Maruyama T."/>
            <person name="Michael T.P."/>
            <person name="Mikami K."/>
            <person name="Miyazaki S."/>
            <person name="Morinaga S."/>
            <person name="Murata T."/>
            <person name="Mueller-Roeber B."/>
            <person name="Nelson D.R."/>
            <person name="Obara M."/>
            <person name="Oguri Y."/>
            <person name="Olmstead R.G."/>
            <person name="Onodera N."/>
            <person name="Petersen B.L."/>
            <person name="Pils B."/>
            <person name="Prigge M."/>
            <person name="Rensing S.A."/>
            <person name="Riano-Pachon D.M."/>
            <person name="Roberts A.W."/>
            <person name="Sato Y."/>
            <person name="Scheller H.V."/>
            <person name="Schulz B."/>
            <person name="Schulz C."/>
            <person name="Shakirov E.V."/>
            <person name="Shibagaki N."/>
            <person name="Shinohara N."/>
            <person name="Shippen D.E."/>
            <person name="Soerensen I."/>
            <person name="Sotooka R."/>
            <person name="Sugimoto N."/>
            <person name="Sugita M."/>
            <person name="Sumikawa N."/>
            <person name="Tanurdzic M."/>
            <person name="Theissen G."/>
            <person name="Ulvskov P."/>
            <person name="Wakazuki S."/>
            <person name="Weng J.K."/>
            <person name="Willats W.W."/>
            <person name="Wipf D."/>
            <person name="Wolf P.G."/>
            <person name="Yang L."/>
            <person name="Zimmer A.D."/>
            <person name="Zhu Q."/>
            <person name="Mitros T."/>
            <person name="Hellsten U."/>
            <person name="Loque D."/>
            <person name="Otillar R."/>
            <person name="Salamov A."/>
            <person name="Schmutz J."/>
            <person name="Shapiro H."/>
            <person name="Lindquist E."/>
            <person name="Lucas S."/>
            <person name="Rokhsar D."/>
            <person name="Grigoriev I.V."/>
        </authorList>
    </citation>
    <scope>NUCLEOTIDE SEQUENCE [LARGE SCALE GENOMIC DNA]</scope>
</reference>
<evidence type="ECO:0000313" key="1">
    <source>
        <dbReference type="EMBL" id="EFJ09341.1"/>
    </source>
</evidence>
<dbReference type="HOGENOM" id="CLU_1398511_0_0_1"/>
<dbReference type="AlphaFoldDB" id="D8T247"/>
<keyword evidence="2" id="KW-1185">Reference proteome</keyword>
<accession>D8T247</accession>
<evidence type="ECO:0000313" key="2">
    <source>
        <dbReference type="Proteomes" id="UP000001514"/>
    </source>
</evidence>
<gene>
    <name evidence="1" type="ORF">SELMODRAFT_428218</name>
</gene>
<dbReference type="Proteomes" id="UP000001514">
    <property type="component" value="Unassembled WGS sequence"/>
</dbReference>
<name>D8T247_SELML</name>
<protein>
    <submittedName>
        <fullName evidence="1">Uncharacterized protein</fullName>
    </submittedName>
</protein>
<proteinExistence type="predicted"/>
<dbReference type="KEGG" id="smo:SELMODRAFT_428218"/>
<dbReference type="Gramene" id="EFJ09341">
    <property type="protein sequence ID" value="EFJ09341"/>
    <property type="gene ID" value="SELMODRAFT_428218"/>
</dbReference>
<organism evidence="2">
    <name type="scientific">Selaginella moellendorffii</name>
    <name type="common">Spikemoss</name>
    <dbReference type="NCBI Taxonomy" id="88036"/>
    <lineage>
        <taxon>Eukaryota</taxon>
        <taxon>Viridiplantae</taxon>
        <taxon>Streptophyta</taxon>
        <taxon>Embryophyta</taxon>
        <taxon>Tracheophyta</taxon>
        <taxon>Lycopodiopsida</taxon>
        <taxon>Selaginellales</taxon>
        <taxon>Selaginellaceae</taxon>
        <taxon>Selaginella</taxon>
    </lineage>
</organism>
<dbReference type="InParanoid" id="D8T247"/>
<dbReference type="EMBL" id="GL377664">
    <property type="protein sequence ID" value="EFJ09341.1"/>
    <property type="molecule type" value="Genomic_DNA"/>
</dbReference>